<keyword evidence="1" id="KW-1133">Transmembrane helix</keyword>
<feature type="transmembrane region" description="Helical" evidence="1">
    <location>
        <begin position="239"/>
        <end position="255"/>
    </location>
</feature>
<keyword evidence="1" id="KW-0812">Transmembrane</keyword>
<sequence>MTTSAVQRTPSRSRGSALSTGVWWLSPAGAAALTVPVTLLIAWQLDDSYFRESWGTAKSLTHDTLLLFAAGALLFAIGGMLPLLLSGGRGRHAASPAAAVDTGFLRRCCVVLYRLTIVGYVALAAVGASRGARPADLLDALTSQDAFDSTLRTQFAPIAGITTLTQLGIAYVVVAVTLLTRESNRYVARRLVVVVVLALMRAFFLTERLAILELAIPAVGILAMHAARRGGAGRRLSSAAPFVLVPGAIAVFGIFEYSRSWVFYSQQRGGSFLQFVIDRLAGYYATAYNNGQIALTYGLGSDVRLPYGSIEAFWTAPGISQWDLYGRLTGRYEPDDYAYLLQQYGTPEFNSPGGLSIPFVDYGTAGGLVFFFVVGLALGIAYLRWRDGEFWASLVYPVALTGLLEMPRYLYWGQGRVLPSFVALLVIAWLARRSTSTRGPR</sequence>
<evidence type="ECO:0000256" key="1">
    <source>
        <dbReference type="SAM" id="Phobius"/>
    </source>
</evidence>
<dbReference type="EMBL" id="FOWE01000003">
    <property type="protein sequence ID" value="SFO10208.1"/>
    <property type="molecule type" value="Genomic_DNA"/>
</dbReference>
<accession>A0A1I5EF96</accession>
<dbReference type="AlphaFoldDB" id="A0A1I5EF96"/>
<feature type="transmembrane region" description="Helical" evidence="1">
    <location>
        <begin position="65"/>
        <end position="85"/>
    </location>
</feature>
<evidence type="ECO:0008006" key="4">
    <source>
        <dbReference type="Google" id="ProtNLM"/>
    </source>
</evidence>
<keyword evidence="1" id="KW-0472">Membrane</keyword>
<organism evidence="2 3">
    <name type="scientific">Geodermatophilus obscurus</name>
    <dbReference type="NCBI Taxonomy" id="1861"/>
    <lineage>
        <taxon>Bacteria</taxon>
        <taxon>Bacillati</taxon>
        <taxon>Actinomycetota</taxon>
        <taxon>Actinomycetes</taxon>
        <taxon>Geodermatophilales</taxon>
        <taxon>Geodermatophilaceae</taxon>
        <taxon>Geodermatophilus</taxon>
    </lineage>
</organism>
<feature type="transmembrane region" description="Helical" evidence="1">
    <location>
        <begin position="413"/>
        <end position="431"/>
    </location>
</feature>
<evidence type="ECO:0000313" key="2">
    <source>
        <dbReference type="EMBL" id="SFO10208.1"/>
    </source>
</evidence>
<feature type="transmembrane region" description="Helical" evidence="1">
    <location>
        <begin position="111"/>
        <end position="129"/>
    </location>
</feature>
<proteinExistence type="predicted"/>
<feature type="transmembrane region" description="Helical" evidence="1">
    <location>
        <begin position="390"/>
        <end position="407"/>
    </location>
</feature>
<feature type="transmembrane region" description="Helical" evidence="1">
    <location>
        <begin position="362"/>
        <end position="383"/>
    </location>
</feature>
<feature type="transmembrane region" description="Helical" evidence="1">
    <location>
        <begin position="155"/>
        <end position="179"/>
    </location>
</feature>
<keyword evidence="3" id="KW-1185">Reference proteome</keyword>
<protein>
    <recommendedName>
        <fullName evidence="4">Oligosaccharide repeat unit polymerase</fullName>
    </recommendedName>
</protein>
<gene>
    <name evidence="2" type="ORF">SAMN05660359_01400</name>
</gene>
<feature type="transmembrane region" description="Helical" evidence="1">
    <location>
        <begin position="210"/>
        <end position="227"/>
    </location>
</feature>
<dbReference type="Proteomes" id="UP000183642">
    <property type="component" value="Unassembled WGS sequence"/>
</dbReference>
<feature type="transmembrane region" description="Helical" evidence="1">
    <location>
        <begin position="186"/>
        <end position="204"/>
    </location>
</feature>
<name>A0A1I5EF96_9ACTN</name>
<evidence type="ECO:0000313" key="3">
    <source>
        <dbReference type="Proteomes" id="UP000183642"/>
    </source>
</evidence>
<reference evidence="3" key="1">
    <citation type="submission" date="2016-10" db="EMBL/GenBank/DDBJ databases">
        <authorList>
            <person name="Varghese N."/>
            <person name="Submissions S."/>
        </authorList>
    </citation>
    <scope>NUCLEOTIDE SEQUENCE [LARGE SCALE GENOMIC DNA]</scope>
    <source>
        <strain evidence="3">DSM 43161</strain>
    </source>
</reference>
<feature type="transmembrane region" description="Helical" evidence="1">
    <location>
        <begin position="21"/>
        <end position="45"/>
    </location>
</feature>